<keyword evidence="6" id="KW-0479">Metal-binding</keyword>
<comment type="catalytic activity">
    <reaction evidence="1">
        <text>S-ubiquitinyl-[E2 ubiquitin-conjugating enzyme]-L-cysteine + [acceptor protein]-L-lysine = [E2 ubiquitin-conjugating enzyme]-L-cysteine + N(6)-ubiquitinyl-[acceptor protein]-L-lysine.</text>
        <dbReference type="EC" id="2.3.2.27"/>
    </reaction>
</comment>
<reference evidence="13" key="2">
    <citation type="journal article" date="2023" name="Int. J. Mol. Sci.">
        <title>De Novo Assembly and Annotation of 11 Diverse Shrub Willow (Salix) Genomes Reveals Novel Gene Organization in Sex-Linked Regions.</title>
        <authorList>
            <person name="Hyden B."/>
            <person name="Feng K."/>
            <person name="Yates T.B."/>
            <person name="Jawdy S."/>
            <person name="Cereghino C."/>
            <person name="Smart L.B."/>
            <person name="Muchero W."/>
        </authorList>
    </citation>
    <scope>NUCLEOTIDE SEQUENCE</scope>
    <source>
        <tissue evidence="13">Shoot tip</tissue>
    </source>
</reference>
<keyword evidence="8" id="KW-0862">Zinc</keyword>
<evidence type="ECO:0000256" key="12">
    <source>
        <dbReference type="SAM" id="Phobius"/>
    </source>
</evidence>
<evidence type="ECO:0000256" key="6">
    <source>
        <dbReference type="ARBA" id="ARBA00022723"/>
    </source>
</evidence>
<evidence type="ECO:0000256" key="11">
    <source>
        <dbReference type="ARBA" id="ARBA00024209"/>
    </source>
</evidence>
<comment type="similarity">
    <text evidence="11">Belongs to the RING-type zinc finger family. ATL subfamily.</text>
</comment>
<dbReference type="Proteomes" id="UP001151752">
    <property type="component" value="Chromosome 19"/>
</dbReference>
<dbReference type="PANTHER" id="PTHR46905:SF21">
    <property type="entry name" value="RING-TYPE E3 UBIQUITIN TRANSFERASE"/>
    <property type="match status" value="1"/>
</dbReference>
<sequence>MEAWCQRRFLSCEATDRIKQAMQTSVLYRPHRFLLGMDSGMAPDSHGGRNSSDYILDSDESLESNMVIVLVGLICAFVCALGINSIARCAIRYGYRIGFETPHQAASRLAAATSTGVKKSALGQIPVVSYESGLDIQVTGCTICLGEFLDGEKNPDAGPADSIAQYIWRWRNSTMELVAGTKFPCEEVNQALLLYMEHDPVISATSVHIFRLCLVIIVKQKR</sequence>
<protein>
    <recommendedName>
        <fullName evidence="3">RING-type E3 ubiquitin transferase</fullName>
        <ecNumber evidence="3">2.3.2.27</ecNumber>
    </recommendedName>
</protein>
<evidence type="ECO:0000256" key="9">
    <source>
        <dbReference type="ARBA" id="ARBA00022989"/>
    </source>
</evidence>
<dbReference type="AlphaFoldDB" id="A0A9Q0WA44"/>
<reference evidence="13" key="1">
    <citation type="submission" date="2022-11" db="EMBL/GenBank/DDBJ databases">
        <authorList>
            <person name="Hyden B.L."/>
            <person name="Feng K."/>
            <person name="Yates T."/>
            <person name="Jawdy S."/>
            <person name="Smart L.B."/>
            <person name="Muchero W."/>
        </authorList>
    </citation>
    <scope>NUCLEOTIDE SEQUENCE</scope>
    <source>
        <tissue evidence="13">Shoot tip</tissue>
    </source>
</reference>
<keyword evidence="4" id="KW-0808">Transferase</keyword>
<evidence type="ECO:0000256" key="4">
    <source>
        <dbReference type="ARBA" id="ARBA00022679"/>
    </source>
</evidence>
<dbReference type="PANTHER" id="PTHR46905">
    <property type="entry name" value="RING-H2 FINGER PROTEIN ATL78"/>
    <property type="match status" value="1"/>
</dbReference>
<dbReference type="InterPro" id="IPR018136">
    <property type="entry name" value="Aconitase_4Fe-4S_BS"/>
</dbReference>
<keyword evidence="14" id="KW-1185">Reference proteome</keyword>
<accession>A0A9Q0WA44</accession>
<evidence type="ECO:0000256" key="8">
    <source>
        <dbReference type="ARBA" id="ARBA00022833"/>
    </source>
</evidence>
<comment type="caution">
    <text evidence="13">The sequence shown here is derived from an EMBL/GenBank/DDBJ whole genome shotgun (WGS) entry which is preliminary data.</text>
</comment>
<evidence type="ECO:0000313" key="14">
    <source>
        <dbReference type="Proteomes" id="UP001151752"/>
    </source>
</evidence>
<keyword evidence="10 12" id="KW-0472">Membrane</keyword>
<dbReference type="GO" id="GO:0061630">
    <property type="term" value="F:ubiquitin protein ligase activity"/>
    <property type="evidence" value="ECO:0007669"/>
    <property type="project" value="UniProtKB-EC"/>
</dbReference>
<evidence type="ECO:0000256" key="3">
    <source>
        <dbReference type="ARBA" id="ARBA00012483"/>
    </source>
</evidence>
<organism evidence="13 14">
    <name type="scientific">Salix koriyanagi</name>
    <dbReference type="NCBI Taxonomy" id="2511006"/>
    <lineage>
        <taxon>Eukaryota</taxon>
        <taxon>Viridiplantae</taxon>
        <taxon>Streptophyta</taxon>
        <taxon>Embryophyta</taxon>
        <taxon>Tracheophyta</taxon>
        <taxon>Spermatophyta</taxon>
        <taxon>Magnoliopsida</taxon>
        <taxon>eudicotyledons</taxon>
        <taxon>Gunneridae</taxon>
        <taxon>Pentapetalae</taxon>
        <taxon>rosids</taxon>
        <taxon>fabids</taxon>
        <taxon>Malpighiales</taxon>
        <taxon>Salicaceae</taxon>
        <taxon>Saliceae</taxon>
        <taxon>Salix</taxon>
    </lineage>
</organism>
<feature type="transmembrane region" description="Helical" evidence="12">
    <location>
        <begin position="66"/>
        <end position="87"/>
    </location>
</feature>
<dbReference type="EMBL" id="JAPFFM010000005">
    <property type="protein sequence ID" value="KAJ6761830.1"/>
    <property type="molecule type" value="Genomic_DNA"/>
</dbReference>
<proteinExistence type="inferred from homology"/>
<evidence type="ECO:0000256" key="7">
    <source>
        <dbReference type="ARBA" id="ARBA00022786"/>
    </source>
</evidence>
<evidence type="ECO:0000313" key="13">
    <source>
        <dbReference type="EMBL" id="KAJ6761830.1"/>
    </source>
</evidence>
<dbReference type="GO" id="GO:0016020">
    <property type="term" value="C:membrane"/>
    <property type="evidence" value="ECO:0007669"/>
    <property type="project" value="UniProtKB-SubCell"/>
</dbReference>
<evidence type="ECO:0000256" key="1">
    <source>
        <dbReference type="ARBA" id="ARBA00000900"/>
    </source>
</evidence>
<evidence type="ECO:0000256" key="10">
    <source>
        <dbReference type="ARBA" id="ARBA00023136"/>
    </source>
</evidence>
<name>A0A9Q0WA44_9ROSI</name>
<evidence type="ECO:0000256" key="2">
    <source>
        <dbReference type="ARBA" id="ARBA00004167"/>
    </source>
</evidence>
<dbReference type="GO" id="GO:0046872">
    <property type="term" value="F:metal ion binding"/>
    <property type="evidence" value="ECO:0007669"/>
    <property type="project" value="UniProtKB-KW"/>
</dbReference>
<dbReference type="EC" id="2.3.2.27" evidence="3"/>
<dbReference type="InterPro" id="IPR044602">
    <property type="entry name" value="ATL10/ATL72-79-like"/>
</dbReference>
<dbReference type="PROSITE" id="PS01244">
    <property type="entry name" value="ACONITASE_2"/>
    <property type="match status" value="1"/>
</dbReference>
<keyword evidence="7" id="KW-0833">Ubl conjugation pathway</keyword>
<keyword evidence="5 12" id="KW-0812">Transmembrane</keyword>
<comment type="subcellular location">
    <subcellularLocation>
        <location evidence="2">Membrane</location>
        <topology evidence="2">Single-pass membrane protein</topology>
    </subcellularLocation>
</comment>
<evidence type="ECO:0000256" key="5">
    <source>
        <dbReference type="ARBA" id="ARBA00022692"/>
    </source>
</evidence>
<keyword evidence="9 12" id="KW-1133">Transmembrane helix</keyword>
<dbReference type="GO" id="GO:0016567">
    <property type="term" value="P:protein ubiquitination"/>
    <property type="evidence" value="ECO:0007669"/>
    <property type="project" value="InterPro"/>
</dbReference>
<gene>
    <name evidence="13" type="ORF">OIU74_024482</name>
</gene>